<evidence type="ECO:0000313" key="4">
    <source>
        <dbReference type="WormBase" id="F36A2.14"/>
    </source>
</evidence>
<proteinExistence type="predicted"/>
<protein>
    <submittedName>
        <fullName evidence="2">CXXC-type domain-containing protein</fullName>
    </submittedName>
</protein>
<dbReference type="CTD" id="3565250"/>
<evidence type="ECO:0000313" key="3">
    <source>
        <dbReference type="Proteomes" id="UP000001940"/>
    </source>
</evidence>
<feature type="region of interest" description="Disordered" evidence="1">
    <location>
        <begin position="63"/>
        <end position="232"/>
    </location>
</feature>
<feature type="compositionally biased region" description="Low complexity" evidence="1">
    <location>
        <begin position="214"/>
        <end position="229"/>
    </location>
</feature>
<dbReference type="RefSeq" id="NP_001021451.1">
    <property type="nucleotide sequence ID" value="NM_001026280.3"/>
</dbReference>
<dbReference type="STRING" id="6239.F36A2.14.1"/>
<feature type="region of interest" description="Disordered" evidence="1">
    <location>
        <begin position="26"/>
        <end position="45"/>
    </location>
</feature>
<organism evidence="2 3">
    <name type="scientific">Caenorhabditis elegans</name>
    <dbReference type="NCBI Taxonomy" id="6239"/>
    <lineage>
        <taxon>Eukaryota</taxon>
        <taxon>Metazoa</taxon>
        <taxon>Ecdysozoa</taxon>
        <taxon>Nematoda</taxon>
        <taxon>Chromadorea</taxon>
        <taxon>Rhabditida</taxon>
        <taxon>Rhabditina</taxon>
        <taxon>Rhabditomorpha</taxon>
        <taxon>Rhabditoidea</taxon>
        <taxon>Rhabditidae</taxon>
        <taxon>Peloderinae</taxon>
        <taxon>Caenorhabditis</taxon>
    </lineage>
</organism>
<dbReference type="AlphaFoldDB" id="Q65ZA8"/>
<feature type="compositionally biased region" description="Basic and acidic residues" evidence="1">
    <location>
        <begin position="276"/>
        <end position="286"/>
    </location>
</feature>
<feature type="region of interest" description="Disordered" evidence="1">
    <location>
        <begin position="273"/>
        <end position="316"/>
    </location>
</feature>
<evidence type="ECO:0000256" key="1">
    <source>
        <dbReference type="SAM" id="MobiDB-lite"/>
    </source>
</evidence>
<dbReference type="KEGG" id="cel:CELE_F36A2.14"/>
<dbReference type="Bgee" id="WBGene00023490">
    <property type="expression patterns" value="Expressed in adult organism and 2 other cell types or tissues"/>
</dbReference>
<feature type="compositionally biased region" description="Polar residues" evidence="1">
    <location>
        <begin position="291"/>
        <end position="300"/>
    </location>
</feature>
<dbReference type="InParanoid" id="Q65ZA8"/>
<dbReference type="UCSC" id="F36A2.14">
    <property type="organism name" value="c. elegans"/>
</dbReference>
<gene>
    <name evidence="2" type="ORF">CELE_F36A2.14</name>
    <name evidence="2 4" type="ORF">F36A2.14</name>
</gene>
<feature type="compositionally biased region" description="Basic and acidic residues" evidence="1">
    <location>
        <begin position="119"/>
        <end position="129"/>
    </location>
</feature>
<feature type="compositionally biased region" description="Basic and acidic residues" evidence="1">
    <location>
        <begin position="167"/>
        <end position="190"/>
    </location>
</feature>
<dbReference type="Proteomes" id="UP000001940">
    <property type="component" value="Chromosome I"/>
</dbReference>
<evidence type="ECO:0000313" key="2">
    <source>
        <dbReference type="EMBL" id="CAH19097.1"/>
    </source>
</evidence>
<feature type="compositionally biased region" description="Polar residues" evidence="1">
    <location>
        <begin position="28"/>
        <end position="37"/>
    </location>
</feature>
<accession>Q65ZA8</accession>
<dbReference type="OMA" id="IMKPERS"/>
<dbReference type="eggNOG" id="ENOG502R2AM">
    <property type="taxonomic scope" value="Eukaryota"/>
</dbReference>
<keyword evidence="3" id="KW-1185">Reference proteome</keyword>
<dbReference type="PeptideAtlas" id="Q65ZA8"/>
<dbReference type="AGR" id="WB:WBGene00023490"/>
<dbReference type="WormBase" id="F36A2.14">
    <property type="protein sequence ID" value="CE37233"/>
    <property type="gene ID" value="WBGene00023490"/>
</dbReference>
<dbReference type="HOGENOM" id="CLU_937631_0_0_1"/>
<dbReference type="GeneID" id="3565250"/>
<dbReference type="OrthoDB" id="5861049at2759"/>
<name>Q65ZA8_CAEEL</name>
<dbReference type="EMBL" id="BX284601">
    <property type="protein sequence ID" value="CAH19097.1"/>
    <property type="molecule type" value="Genomic_DNA"/>
</dbReference>
<feature type="compositionally biased region" description="Basic residues" evidence="1">
    <location>
        <begin position="200"/>
        <end position="213"/>
    </location>
</feature>
<reference evidence="2 3" key="1">
    <citation type="journal article" date="1998" name="Science">
        <title>Genome sequence of the nematode C. elegans: a platform for investigating biology.</title>
        <authorList>
            <consortium name="The C. elegans sequencing consortium"/>
            <person name="Sulson J.E."/>
            <person name="Waterston R."/>
        </authorList>
    </citation>
    <scope>NUCLEOTIDE SEQUENCE [LARGE SCALE GENOMIC DNA]</scope>
    <source>
        <strain evidence="2 3">Bristol N2</strain>
    </source>
</reference>
<dbReference type="PaxDb" id="6239-F36A2.14"/>
<dbReference type="FunCoup" id="Q65ZA8">
    <property type="interactions" value="1522"/>
</dbReference>
<sequence length="316" mass="35660">MGKIESWEVTDRTDERMTVLFKRRTYNEETFPQSTGGSRCDKDGLDEETRDVLNKLTHLNKRIRTAFRFDSKNPKNLVTDGSEEKKKKKERMKKSKDESGSSRKNSKKTAEDMDQSSDDTTKPAEETKKTVSSKKQKKVKSEECDHLGVPLSNPMAITPFPGKTTAAKREKARQMLKELATKMYEDDLKKQGKSSTSSKSGKKAKSVKSRSTKKSSSSTGLKSSKNSNKLMGCDKCGSCQKCIVRCSQHHPAEQKVTSAEREEFLKSIKQLRKRIMKPERSREKATKSPYDVTQSVSDTGKSSKSSESKSKKKTKE</sequence>